<comment type="caution">
    <text evidence="1">The sequence shown here is derived from an EMBL/GenBank/DDBJ whole genome shotgun (WGS) entry which is preliminary data.</text>
</comment>
<evidence type="ECO:0000313" key="2">
    <source>
        <dbReference type="Proteomes" id="UP000692954"/>
    </source>
</evidence>
<proteinExistence type="predicted"/>
<name>A0A8S1KLU8_9CILI</name>
<keyword evidence="2" id="KW-1185">Reference proteome</keyword>
<protein>
    <submittedName>
        <fullName evidence="1">Uncharacterized protein</fullName>
    </submittedName>
</protein>
<gene>
    <name evidence="1" type="ORF">PSON_ATCC_30995.1.T0060138</name>
</gene>
<accession>A0A8S1KLU8</accession>
<evidence type="ECO:0000313" key="1">
    <source>
        <dbReference type="EMBL" id="CAD8051914.1"/>
    </source>
</evidence>
<reference evidence="1" key="1">
    <citation type="submission" date="2021-01" db="EMBL/GenBank/DDBJ databases">
        <authorList>
            <consortium name="Genoscope - CEA"/>
            <person name="William W."/>
        </authorList>
    </citation>
    <scope>NUCLEOTIDE SEQUENCE</scope>
</reference>
<dbReference type="Proteomes" id="UP000692954">
    <property type="component" value="Unassembled WGS sequence"/>
</dbReference>
<sequence length="165" mass="19772">MFSLKSVLSDPLKVTNTQIILLVFCSQRPYDLCTNLVYSIFKIFHQYNQTVRQGYHNNCINSNSHINNNLQHHINLRYLKEGINYKLLIKVLFKKYMKIRLNKKQNLNLNKSSDLLLLLTQKYQKQKLLMQQVMLPQKQKLRNMYLRQSIQVKLLRLFDSIKLVE</sequence>
<dbReference type="EMBL" id="CAJJDN010000006">
    <property type="protein sequence ID" value="CAD8051914.1"/>
    <property type="molecule type" value="Genomic_DNA"/>
</dbReference>
<dbReference type="AlphaFoldDB" id="A0A8S1KLU8"/>
<organism evidence="1 2">
    <name type="scientific">Paramecium sonneborni</name>
    <dbReference type="NCBI Taxonomy" id="65129"/>
    <lineage>
        <taxon>Eukaryota</taxon>
        <taxon>Sar</taxon>
        <taxon>Alveolata</taxon>
        <taxon>Ciliophora</taxon>
        <taxon>Intramacronucleata</taxon>
        <taxon>Oligohymenophorea</taxon>
        <taxon>Peniculida</taxon>
        <taxon>Parameciidae</taxon>
        <taxon>Paramecium</taxon>
    </lineage>
</organism>